<feature type="compositionally biased region" description="Basic and acidic residues" evidence="3">
    <location>
        <begin position="235"/>
        <end position="247"/>
    </location>
</feature>
<dbReference type="Proteomes" id="UP001567538">
    <property type="component" value="Unassembled WGS sequence"/>
</dbReference>
<gene>
    <name evidence="5" type="ORF">AAHA92_20906</name>
</gene>
<dbReference type="FunFam" id="1.10.20.10:FF:000038">
    <property type="entry name" value="dr1-associated corepressor homolog"/>
    <property type="match status" value="1"/>
</dbReference>
<evidence type="ECO:0000256" key="2">
    <source>
        <dbReference type="ARBA" id="ARBA00023242"/>
    </source>
</evidence>
<feature type="compositionally biased region" description="Polar residues" evidence="3">
    <location>
        <begin position="173"/>
        <end position="183"/>
    </location>
</feature>
<dbReference type="InterPro" id="IPR009072">
    <property type="entry name" value="Histone-fold"/>
</dbReference>
<feature type="region of interest" description="Disordered" evidence="3">
    <location>
        <begin position="110"/>
        <end position="202"/>
    </location>
</feature>
<organism evidence="5 6">
    <name type="scientific">Salvia divinorum</name>
    <name type="common">Maria pastora</name>
    <name type="synonym">Diviner's sage</name>
    <dbReference type="NCBI Taxonomy" id="28513"/>
    <lineage>
        <taxon>Eukaryota</taxon>
        <taxon>Viridiplantae</taxon>
        <taxon>Streptophyta</taxon>
        <taxon>Embryophyta</taxon>
        <taxon>Tracheophyta</taxon>
        <taxon>Spermatophyta</taxon>
        <taxon>Magnoliopsida</taxon>
        <taxon>eudicotyledons</taxon>
        <taxon>Gunneridae</taxon>
        <taxon>Pentapetalae</taxon>
        <taxon>asterids</taxon>
        <taxon>lamiids</taxon>
        <taxon>Lamiales</taxon>
        <taxon>Lamiaceae</taxon>
        <taxon>Nepetoideae</taxon>
        <taxon>Mentheae</taxon>
        <taxon>Salviinae</taxon>
        <taxon>Salvia</taxon>
        <taxon>Salvia subgen. Calosphace</taxon>
    </lineage>
</organism>
<dbReference type="EMBL" id="JBEAFC010000008">
    <property type="protein sequence ID" value="KAL1543999.1"/>
    <property type="molecule type" value="Genomic_DNA"/>
</dbReference>
<evidence type="ECO:0000256" key="3">
    <source>
        <dbReference type="SAM" id="MobiDB-lite"/>
    </source>
</evidence>
<dbReference type="Gene3D" id="1.10.20.10">
    <property type="entry name" value="Histone, subunit A"/>
    <property type="match status" value="1"/>
</dbReference>
<protein>
    <submittedName>
        <fullName evidence="5">Dr1-associated corepressor-like</fullName>
    </submittedName>
</protein>
<feature type="compositionally biased region" description="Basic and acidic residues" evidence="3">
    <location>
        <begin position="156"/>
        <end position="169"/>
    </location>
</feature>
<feature type="region of interest" description="Disordered" evidence="3">
    <location>
        <begin position="220"/>
        <end position="251"/>
    </location>
</feature>
<evidence type="ECO:0000259" key="4">
    <source>
        <dbReference type="Pfam" id="PF00808"/>
    </source>
</evidence>
<dbReference type="GO" id="GO:0005634">
    <property type="term" value="C:nucleus"/>
    <property type="evidence" value="ECO:0007669"/>
    <property type="project" value="UniProtKB-SubCell"/>
</dbReference>
<dbReference type="SUPFAM" id="SSF47113">
    <property type="entry name" value="Histone-fold"/>
    <property type="match status" value="1"/>
</dbReference>
<dbReference type="PANTHER" id="PTHR10252">
    <property type="entry name" value="HISTONE-LIKE TRANSCRIPTION FACTOR CCAAT-RELATED"/>
    <property type="match status" value="1"/>
</dbReference>
<dbReference type="CDD" id="cd22906">
    <property type="entry name" value="HFD_DRAP1"/>
    <property type="match status" value="1"/>
</dbReference>
<dbReference type="AlphaFoldDB" id="A0ABD1GLG0"/>
<dbReference type="InterPro" id="IPR050568">
    <property type="entry name" value="Transcr_DNA_Rep_Reg"/>
</dbReference>
<evidence type="ECO:0000256" key="1">
    <source>
        <dbReference type="ARBA" id="ARBA00004123"/>
    </source>
</evidence>
<keyword evidence="2" id="KW-0539">Nucleus</keyword>
<name>A0ABD1GLG0_SALDI</name>
<comment type="caution">
    <text evidence="5">The sequence shown here is derived from an EMBL/GenBank/DDBJ whole genome shotgun (WGS) entry which is preliminary data.</text>
</comment>
<proteinExistence type="predicted"/>
<evidence type="ECO:0000313" key="6">
    <source>
        <dbReference type="Proteomes" id="UP001567538"/>
    </source>
</evidence>
<feature type="compositionally biased region" description="Basic and acidic residues" evidence="3">
    <location>
        <begin position="117"/>
        <end position="126"/>
    </location>
</feature>
<evidence type="ECO:0000313" key="5">
    <source>
        <dbReference type="EMBL" id="KAL1543999.1"/>
    </source>
</evidence>
<feature type="domain" description="Transcription factor CBF/NF-Y/archaeal histone" evidence="4">
    <location>
        <begin position="8"/>
        <end position="69"/>
    </location>
</feature>
<comment type="subcellular location">
    <subcellularLocation>
        <location evidence="1">Nucleus</location>
    </subcellularLocation>
</comment>
<dbReference type="Pfam" id="PF00808">
    <property type="entry name" value="CBFD_NFYB_HMF"/>
    <property type="match status" value="1"/>
</dbReference>
<dbReference type="PANTHER" id="PTHR10252:SF98">
    <property type="entry name" value="TRANSCRIPTION FACTOR CBF_NF-Y_ARCHAEAL HISTONE DOMAIN-CONTAINING PROTEIN"/>
    <property type="match status" value="1"/>
</dbReference>
<reference evidence="5 6" key="1">
    <citation type="submission" date="2024-06" db="EMBL/GenBank/DDBJ databases">
        <title>A chromosome level genome sequence of Diviner's sage (Salvia divinorum).</title>
        <authorList>
            <person name="Ford S.A."/>
            <person name="Ro D.-K."/>
            <person name="Ness R.W."/>
            <person name="Phillips M.A."/>
        </authorList>
    </citation>
    <scope>NUCLEOTIDE SEQUENCE [LARGE SCALE GENOMIC DNA]</scope>
    <source>
        <strain evidence="5">SAF-2024a</strain>
        <tissue evidence="5">Leaf</tissue>
    </source>
</reference>
<feature type="compositionally biased region" description="Basic residues" evidence="3">
    <location>
        <begin position="137"/>
        <end position="155"/>
    </location>
</feature>
<keyword evidence="6" id="KW-1185">Reference proteome</keyword>
<accession>A0ABD1GLG0</accession>
<dbReference type="InterPro" id="IPR003958">
    <property type="entry name" value="CBFA_NFYB_domain"/>
</dbReference>
<sequence length="284" mass="31962">MRKKLDTRFPAARIKKIMQADEDVGKIAMAVPLLVSLELFLQDLCNRTYEVTKERGAKTLNSMHLKQCVQSFDMFDFLRDTVHKVSDLGGVDAANEDKSTTKRLRKISYDDECGNEDGSKRIRMHETSQMSSDGRSRGRGRGGGRGRGRGRGIRTLHRESLNQFERHEDDSDISNQSGKNQNENLERSCVADTTADSRTTGRKDADKAIVTFDLNVELDENGDSPLLIDGTPSDSSEKPSPETRHGDIPGWSLDNMERLAFDVIQLASFNKRLNEEDEDYDEEG</sequence>